<evidence type="ECO:0000256" key="1">
    <source>
        <dbReference type="SAM" id="MobiDB-lite"/>
    </source>
</evidence>
<feature type="region of interest" description="Disordered" evidence="1">
    <location>
        <begin position="108"/>
        <end position="127"/>
    </location>
</feature>
<dbReference type="Proteomes" id="UP001627154">
    <property type="component" value="Unassembled WGS sequence"/>
</dbReference>
<feature type="compositionally biased region" description="Basic and acidic residues" evidence="1">
    <location>
        <begin position="115"/>
        <end position="127"/>
    </location>
</feature>
<comment type="caution">
    <text evidence="2">The sequence shown here is derived from an EMBL/GenBank/DDBJ whole genome shotgun (WGS) entry which is preliminary data.</text>
</comment>
<keyword evidence="3" id="KW-1185">Reference proteome</keyword>
<proteinExistence type="predicted"/>
<accession>A0ABD2VVJ9</accession>
<dbReference type="AlphaFoldDB" id="A0ABD2VVJ9"/>
<gene>
    <name evidence="2" type="ORF">TKK_019639</name>
</gene>
<protein>
    <submittedName>
        <fullName evidence="2">Uncharacterized protein</fullName>
    </submittedName>
</protein>
<sequence length="236" mass="27100">MDERRRSSEGRRIAMTTVMYVRDLAARNKLEARYSASSFIAIQSHKCQRKKRLKYEKKWRDRVNAQQILDELVSAYIAVVMEAGVRAGICMHARSLCLSYETSLKLHKTGSAPNAERRATSNDDEARASDRVADVAVRALLVKHPGARATTDRTTRATVALGWPPREASKHLTHVLPSDKFARHRFVERREHPSHESISSILHIYVTARVLAYKLRREQKLRRLRYESAQISARKL</sequence>
<name>A0ABD2VVJ9_9HYME</name>
<dbReference type="EMBL" id="JBJJXI010000170">
    <property type="protein sequence ID" value="KAL3384540.1"/>
    <property type="molecule type" value="Genomic_DNA"/>
</dbReference>
<reference evidence="2 3" key="1">
    <citation type="journal article" date="2024" name="bioRxiv">
        <title>A reference genome for Trichogramma kaykai: A tiny desert-dwelling parasitoid wasp with competing sex-ratio distorters.</title>
        <authorList>
            <person name="Culotta J."/>
            <person name="Lindsey A.R."/>
        </authorList>
    </citation>
    <scope>NUCLEOTIDE SEQUENCE [LARGE SCALE GENOMIC DNA]</scope>
    <source>
        <strain evidence="2 3">KSX58</strain>
    </source>
</reference>
<evidence type="ECO:0000313" key="2">
    <source>
        <dbReference type="EMBL" id="KAL3384540.1"/>
    </source>
</evidence>
<organism evidence="2 3">
    <name type="scientific">Trichogramma kaykai</name>
    <dbReference type="NCBI Taxonomy" id="54128"/>
    <lineage>
        <taxon>Eukaryota</taxon>
        <taxon>Metazoa</taxon>
        <taxon>Ecdysozoa</taxon>
        <taxon>Arthropoda</taxon>
        <taxon>Hexapoda</taxon>
        <taxon>Insecta</taxon>
        <taxon>Pterygota</taxon>
        <taxon>Neoptera</taxon>
        <taxon>Endopterygota</taxon>
        <taxon>Hymenoptera</taxon>
        <taxon>Apocrita</taxon>
        <taxon>Proctotrupomorpha</taxon>
        <taxon>Chalcidoidea</taxon>
        <taxon>Trichogrammatidae</taxon>
        <taxon>Trichogramma</taxon>
    </lineage>
</organism>
<evidence type="ECO:0000313" key="3">
    <source>
        <dbReference type="Proteomes" id="UP001627154"/>
    </source>
</evidence>